<dbReference type="PROSITE" id="PS00194">
    <property type="entry name" value="THIOREDOXIN_1"/>
    <property type="match status" value="1"/>
</dbReference>
<feature type="domain" description="Thioredoxin" evidence="2">
    <location>
        <begin position="55"/>
        <end position="196"/>
    </location>
</feature>
<keyword evidence="4" id="KW-1185">Reference proteome</keyword>
<reference evidence="3 4" key="1">
    <citation type="submission" date="2023-01" db="EMBL/GenBank/DDBJ databases">
        <title>Cultivation and genomic characterization of new, ubiquitous marine nitrite-oxidizing bacteria from the Nitrospirales.</title>
        <authorList>
            <person name="Mueller A.J."/>
            <person name="Daebeler A."/>
            <person name="Herbold C.W."/>
            <person name="Kirkegaard R.H."/>
            <person name="Daims H."/>
        </authorList>
    </citation>
    <scope>NUCLEOTIDE SEQUENCE [LARGE SCALE GENOMIC DNA]</scope>
    <source>
        <strain evidence="3 4">DK</strain>
    </source>
</reference>
<dbReference type="Gene3D" id="3.40.30.10">
    <property type="entry name" value="Glutaredoxin"/>
    <property type="match status" value="1"/>
</dbReference>
<evidence type="ECO:0000313" key="4">
    <source>
        <dbReference type="Proteomes" id="UP001302494"/>
    </source>
</evidence>
<dbReference type="PANTHER" id="PTHR42852">
    <property type="entry name" value="THIOL:DISULFIDE INTERCHANGE PROTEIN DSBE"/>
    <property type="match status" value="1"/>
</dbReference>
<name>A0AA96JUW1_9BACT</name>
<dbReference type="AlphaFoldDB" id="A0AA96JUW1"/>
<dbReference type="PROSITE" id="PS51352">
    <property type="entry name" value="THIOREDOXIN_2"/>
    <property type="match status" value="1"/>
</dbReference>
<dbReference type="PANTHER" id="PTHR42852:SF13">
    <property type="entry name" value="PROTEIN DIPZ"/>
    <property type="match status" value="1"/>
</dbReference>
<dbReference type="EMBL" id="CP116968">
    <property type="protein sequence ID" value="WNM60420.1"/>
    <property type="molecule type" value="Genomic_DNA"/>
</dbReference>
<dbReference type="InterPro" id="IPR036249">
    <property type="entry name" value="Thioredoxin-like_sf"/>
</dbReference>
<dbReference type="SUPFAM" id="SSF52833">
    <property type="entry name" value="Thioredoxin-like"/>
    <property type="match status" value="1"/>
</dbReference>
<dbReference type="InterPro" id="IPR050553">
    <property type="entry name" value="Thioredoxin_ResA/DsbE_sf"/>
</dbReference>
<dbReference type="InterPro" id="IPR013766">
    <property type="entry name" value="Thioredoxin_domain"/>
</dbReference>
<protein>
    <submittedName>
        <fullName evidence="3">TlpA disulfide reductase family protein</fullName>
    </submittedName>
</protein>
<evidence type="ECO:0000313" key="3">
    <source>
        <dbReference type="EMBL" id="WNM60420.1"/>
    </source>
</evidence>
<sequence>MKTILGLRAAGHYLSKSGLFLGGMGIFCLLLGCDSGYSESSFADAPSSHSVASRPSKGSPAPDFRLMDMHGKAVSLSDFKGKVVLLNFWATWCGPCRVEMPAMEALYRSMRSKGLEIVAVSVDQQGTAVTRPFQEAMGLSFPILHDQDYEVGLTYGARTLPMTFAIDRQGIIRQVVFGSRDWNSPEARRGIAEVLQESIPESSQRM</sequence>
<dbReference type="CDD" id="cd02966">
    <property type="entry name" value="TlpA_like_family"/>
    <property type="match status" value="1"/>
</dbReference>
<evidence type="ECO:0000259" key="2">
    <source>
        <dbReference type="PROSITE" id="PS51352"/>
    </source>
</evidence>
<dbReference type="RefSeq" id="WP_312741112.1">
    <property type="nucleotide sequence ID" value="NZ_CP116968.1"/>
</dbReference>
<dbReference type="Proteomes" id="UP001302494">
    <property type="component" value="Chromosome"/>
</dbReference>
<keyword evidence="1" id="KW-0676">Redox-active center</keyword>
<dbReference type="InterPro" id="IPR017937">
    <property type="entry name" value="Thioredoxin_CS"/>
</dbReference>
<proteinExistence type="predicted"/>
<organism evidence="3 4">
    <name type="scientific">Candidatus Nitrospira neomarina</name>
    <dbReference type="NCBI Taxonomy" id="3020899"/>
    <lineage>
        <taxon>Bacteria</taxon>
        <taxon>Pseudomonadati</taxon>
        <taxon>Nitrospirota</taxon>
        <taxon>Nitrospiria</taxon>
        <taxon>Nitrospirales</taxon>
        <taxon>Nitrospiraceae</taxon>
        <taxon>Nitrospira</taxon>
    </lineage>
</organism>
<dbReference type="Pfam" id="PF00578">
    <property type="entry name" value="AhpC-TSA"/>
    <property type="match status" value="1"/>
</dbReference>
<dbReference type="KEGG" id="nneo:PQG83_11660"/>
<accession>A0AA96JUW1</accession>
<dbReference type="GO" id="GO:0016209">
    <property type="term" value="F:antioxidant activity"/>
    <property type="evidence" value="ECO:0007669"/>
    <property type="project" value="InterPro"/>
</dbReference>
<dbReference type="InterPro" id="IPR000866">
    <property type="entry name" value="AhpC/TSA"/>
</dbReference>
<evidence type="ECO:0000256" key="1">
    <source>
        <dbReference type="ARBA" id="ARBA00023284"/>
    </source>
</evidence>
<gene>
    <name evidence="3" type="ORF">PQG83_11660</name>
</gene>
<dbReference type="PROSITE" id="PS51257">
    <property type="entry name" value="PROKAR_LIPOPROTEIN"/>
    <property type="match status" value="1"/>
</dbReference>
<dbReference type="GO" id="GO:0016491">
    <property type="term" value="F:oxidoreductase activity"/>
    <property type="evidence" value="ECO:0007669"/>
    <property type="project" value="InterPro"/>
</dbReference>